<reference evidence="2" key="1">
    <citation type="journal article" date="2015" name="BMC Genomics">
        <title>Genomic and transcriptomic analysis of the endophytic fungus Pestalotiopsis fici reveals its lifestyle and high potential for synthesis of natural products.</title>
        <authorList>
            <person name="Wang X."/>
            <person name="Zhang X."/>
            <person name="Liu L."/>
            <person name="Xiang M."/>
            <person name="Wang W."/>
            <person name="Sun X."/>
            <person name="Che Y."/>
            <person name="Guo L."/>
            <person name="Liu G."/>
            <person name="Guo L."/>
            <person name="Wang C."/>
            <person name="Yin W.B."/>
            <person name="Stadler M."/>
            <person name="Zhang X."/>
            <person name="Liu X."/>
        </authorList>
    </citation>
    <scope>NUCLEOTIDE SEQUENCE [LARGE SCALE GENOMIC DNA]</scope>
    <source>
        <strain evidence="2">W106-1 / CGMCC3.15140</strain>
    </source>
</reference>
<organism evidence="1 2">
    <name type="scientific">Pestalotiopsis fici (strain W106-1 / CGMCC3.15140)</name>
    <dbReference type="NCBI Taxonomy" id="1229662"/>
    <lineage>
        <taxon>Eukaryota</taxon>
        <taxon>Fungi</taxon>
        <taxon>Dikarya</taxon>
        <taxon>Ascomycota</taxon>
        <taxon>Pezizomycotina</taxon>
        <taxon>Sordariomycetes</taxon>
        <taxon>Xylariomycetidae</taxon>
        <taxon>Amphisphaeriales</taxon>
        <taxon>Sporocadaceae</taxon>
        <taxon>Pestalotiopsis</taxon>
    </lineage>
</organism>
<evidence type="ECO:0000313" key="1">
    <source>
        <dbReference type="EMBL" id="ETS81113.1"/>
    </source>
</evidence>
<dbReference type="KEGG" id="pfy:PFICI_06115"/>
<sequence length="403" mass="44721">MIHPGSQTSTNVFHNAAEVHTPVARAAKVISTGELSYSTTPMTSRVASQVLNPTTTGCAMAGLGYLQLSNDYGVVSDSMWTALTTVRNGLDTPEAVSTPHPGGFLGYFIMENATQFTSETEFLNLQVVTEPKGDRSMWVHPAFDSLRSRQTFIWAVRIGPRNWRNIADDRNAHWCLVVGEIEARPATVVSRGTTFPYTNRREDFVDLYYDRSIRSIQIFNPLIDDDLNRERTHRLLAREITVMLTRAGIAVHTEQFRFGQAEYGQVTEPWQTGFQCFGIAQEYMRRLNVRANLGLEDTSEEAEQMMRSTYVGLPRISVLRESMIAACATRAVIQSDYKARIAVELPGQGIEADTVAPMAGGGFGEHPQRIDDPDNETPTANIFISVNKGPLPGPLTAWQPTTS</sequence>
<keyword evidence="2" id="KW-1185">Reference proteome</keyword>
<dbReference type="Proteomes" id="UP000030651">
    <property type="component" value="Unassembled WGS sequence"/>
</dbReference>
<gene>
    <name evidence="1" type="ORF">PFICI_06115</name>
</gene>
<dbReference type="AlphaFoldDB" id="W3X4Q7"/>
<name>W3X4Q7_PESFW</name>
<accession>W3X4Q7</accession>
<dbReference type="RefSeq" id="XP_007832887.1">
    <property type="nucleotide sequence ID" value="XM_007834696.1"/>
</dbReference>
<dbReference type="OrthoDB" id="4776090at2759"/>
<evidence type="ECO:0000313" key="2">
    <source>
        <dbReference type="Proteomes" id="UP000030651"/>
    </source>
</evidence>
<dbReference type="HOGENOM" id="CLU_683534_0_0_1"/>
<dbReference type="EMBL" id="KI912112">
    <property type="protein sequence ID" value="ETS81113.1"/>
    <property type="molecule type" value="Genomic_DNA"/>
</dbReference>
<dbReference type="STRING" id="1229662.W3X4Q7"/>
<dbReference type="InParanoid" id="W3X4Q7"/>
<dbReference type="GeneID" id="19271128"/>
<proteinExistence type="predicted"/>
<protein>
    <submittedName>
        <fullName evidence="1">Uncharacterized protein</fullName>
    </submittedName>
</protein>